<dbReference type="EMBL" id="AGSI01000006">
    <property type="protein sequence ID" value="EIE24258.1"/>
    <property type="molecule type" value="Genomic_DNA"/>
</dbReference>
<dbReference type="OrthoDB" id="10656806at2759"/>
<accession>I0Z0T9</accession>
<dbReference type="GeneID" id="17042256"/>
<feature type="region of interest" description="Disordered" evidence="1">
    <location>
        <begin position="146"/>
        <end position="201"/>
    </location>
</feature>
<evidence type="ECO:0000256" key="1">
    <source>
        <dbReference type="SAM" id="MobiDB-lite"/>
    </source>
</evidence>
<feature type="region of interest" description="Disordered" evidence="1">
    <location>
        <begin position="105"/>
        <end position="126"/>
    </location>
</feature>
<gene>
    <name evidence="2" type="ORF">COCSUDRAFT_62763</name>
</gene>
<feature type="region of interest" description="Disordered" evidence="1">
    <location>
        <begin position="26"/>
        <end position="49"/>
    </location>
</feature>
<dbReference type="RefSeq" id="XP_005648802.1">
    <property type="nucleotide sequence ID" value="XM_005648745.1"/>
</dbReference>
<evidence type="ECO:0000313" key="3">
    <source>
        <dbReference type="Proteomes" id="UP000007264"/>
    </source>
</evidence>
<name>I0Z0T9_COCSC</name>
<organism evidence="2 3">
    <name type="scientific">Coccomyxa subellipsoidea (strain C-169)</name>
    <name type="common">Green microalga</name>
    <dbReference type="NCBI Taxonomy" id="574566"/>
    <lineage>
        <taxon>Eukaryota</taxon>
        <taxon>Viridiplantae</taxon>
        <taxon>Chlorophyta</taxon>
        <taxon>core chlorophytes</taxon>
        <taxon>Trebouxiophyceae</taxon>
        <taxon>Trebouxiophyceae incertae sedis</taxon>
        <taxon>Coccomyxaceae</taxon>
        <taxon>Coccomyxa</taxon>
        <taxon>Coccomyxa subellipsoidea</taxon>
    </lineage>
</organism>
<evidence type="ECO:0000313" key="2">
    <source>
        <dbReference type="EMBL" id="EIE24258.1"/>
    </source>
</evidence>
<proteinExistence type="predicted"/>
<keyword evidence="3" id="KW-1185">Reference proteome</keyword>
<feature type="compositionally biased region" description="Polar residues" evidence="1">
    <location>
        <begin position="156"/>
        <end position="169"/>
    </location>
</feature>
<dbReference type="Proteomes" id="UP000007264">
    <property type="component" value="Unassembled WGS sequence"/>
</dbReference>
<reference evidence="2 3" key="1">
    <citation type="journal article" date="2012" name="Genome Biol.">
        <title>The genome of the polar eukaryotic microalga coccomyxa subellipsoidea reveals traits of cold adaptation.</title>
        <authorList>
            <person name="Blanc G."/>
            <person name="Agarkova I."/>
            <person name="Grimwood J."/>
            <person name="Kuo A."/>
            <person name="Brueggeman A."/>
            <person name="Dunigan D."/>
            <person name="Gurnon J."/>
            <person name="Ladunga I."/>
            <person name="Lindquist E."/>
            <person name="Lucas S."/>
            <person name="Pangilinan J."/>
            <person name="Proschold T."/>
            <person name="Salamov A."/>
            <person name="Schmutz J."/>
            <person name="Weeks D."/>
            <person name="Yamada T."/>
            <person name="Claverie J.M."/>
            <person name="Grigoriev I."/>
            <person name="Van Etten J."/>
            <person name="Lomsadze A."/>
            <person name="Borodovsky M."/>
        </authorList>
    </citation>
    <scope>NUCLEOTIDE SEQUENCE [LARGE SCALE GENOMIC DNA]</scope>
    <source>
        <strain evidence="2 3">C-169</strain>
    </source>
</reference>
<dbReference type="AlphaFoldDB" id="I0Z0T9"/>
<protein>
    <submittedName>
        <fullName evidence="2">Uncharacterized protein</fullName>
    </submittedName>
</protein>
<dbReference type="KEGG" id="csl:COCSUDRAFT_62763"/>
<feature type="compositionally biased region" description="Polar residues" evidence="1">
    <location>
        <begin position="115"/>
        <end position="126"/>
    </location>
</feature>
<sequence length="201" mass="21619">MLGEAERQAQAEEAWRQQEAERVQKLEEQRKAREEVEARKKRRSEELQGLRAKLDALKVEKLDMVAQLKQVLLTEDSEKARAAALAALEEGEMLVEPLPLPAPQGMPHLAPMPSVGSSAFPSITSPQPATLMPASFPALQTQGSSAAGLPLHMSQPLASVNSGRLQSGSGRLPPHLAGDHPSRATPSTLFGAPSLPPHLQK</sequence>
<comment type="caution">
    <text evidence="2">The sequence shown here is derived from an EMBL/GenBank/DDBJ whole genome shotgun (WGS) entry which is preliminary data.</text>
</comment>